<dbReference type="PROSITE" id="PS51257">
    <property type="entry name" value="PROKAR_LIPOPROTEIN"/>
    <property type="match status" value="1"/>
</dbReference>
<feature type="domain" description="Excalibur calcium-binding" evidence="2">
    <location>
        <begin position="31"/>
        <end position="67"/>
    </location>
</feature>
<dbReference type="RefSeq" id="WP_192748110.1">
    <property type="nucleotide sequence ID" value="NZ_BAABJL010000055.1"/>
</dbReference>
<name>A0A927MMG8_9ACTN</name>
<feature type="compositionally biased region" description="Acidic residues" evidence="1">
    <location>
        <begin position="49"/>
        <end position="61"/>
    </location>
</feature>
<comment type="caution">
    <text evidence="3">The sequence shown here is derived from an EMBL/GenBank/DDBJ whole genome shotgun (WGS) entry which is preliminary data.</text>
</comment>
<dbReference type="InterPro" id="IPR008613">
    <property type="entry name" value="Excalibur_Ca-bd_domain"/>
</dbReference>
<evidence type="ECO:0000259" key="2">
    <source>
        <dbReference type="Pfam" id="PF05901"/>
    </source>
</evidence>
<evidence type="ECO:0000313" key="4">
    <source>
        <dbReference type="Proteomes" id="UP000638648"/>
    </source>
</evidence>
<sequence>MKRLILAAAAVTLVAGCGGSSTDEPAQDKRYDTCGEAVAAGLGPYTKDEDPEYAWYDDNDGDGVVCES</sequence>
<keyword evidence="3" id="KW-0449">Lipoprotein</keyword>
<dbReference type="Pfam" id="PF05901">
    <property type="entry name" value="Excalibur"/>
    <property type="match status" value="1"/>
</dbReference>
<gene>
    <name evidence="3" type="ORF">HEB94_000082</name>
</gene>
<proteinExistence type="predicted"/>
<feature type="region of interest" description="Disordered" evidence="1">
    <location>
        <begin position="49"/>
        <end position="68"/>
    </location>
</feature>
<accession>A0A927MMG8</accession>
<keyword evidence="4" id="KW-1185">Reference proteome</keyword>
<evidence type="ECO:0000313" key="3">
    <source>
        <dbReference type="EMBL" id="MBE1603234.1"/>
    </source>
</evidence>
<dbReference type="AlphaFoldDB" id="A0A927MMG8"/>
<dbReference type="Proteomes" id="UP000638648">
    <property type="component" value="Unassembled WGS sequence"/>
</dbReference>
<organism evidence="3 4">
    <name type="scientific">Actinopolymorpha pittospori</name>
    <dbReference type="NCBI Taxonomy" id="648752"/>
    <lineage>
        <taxon>Bacteria</taxon>
        <taxon>Bacillati</taxon>
        <taxon>Actinomycetota</taxon>
        <taxon>Actinomycetes</taxon>
        <taxon>Propionibacteriales</taxon>
        <taxon>Actinopolymorphaceae</taxon>
        <taxon>Actinopolymorpha</taxon>
    </lineage>
</organism>
<dbReference type="EMBL" id="JADBEM010000001">
    <property type="protein sequence ID" value="MBE1603234.1"/>
    <property type="molecule type" value="Genomic_DNA"/>
</dbReference>
<evidence type="ECO:0000256" key="1">
    <source>
        <dbReference type="SAM" id="MobiDB-lite"/>
    </source>
</evidence>
<reference evidence="3" key="1">
    <citation type="submission" date="2020-10" db="EMBL/GenBank/DDBJ databases">
        <title>Sequencing the genomes of 1000 actinobacteria strains.</title>
        <authorList>
            <person name="Klenk H.-P."/>
        </authorList>
    </citation>
    <scope>NUCLEOTIDE SEQUENCE</scope>
    <source>
        <strain evidence="3">DSM 45354</strain>
    </source>
</reference>
<protein>
    <submittedName>
        <fullName evidence="3">Lipoprotein</fullName>
    </submittedName>
</protein>